<reference evidence="1" key="1">
    <citation type="submission" date="2020-10" db="EMBL/GenBank/DDBJ databases">
        <authorList>
            <person name="Gilroy R."/>
        </authorList>
    </citation>
    <scope>NUCLEOTIDE SEQUENCE</scope>
    <source>
        <strain evidence="1">ChiBcec16-1751</strain>
    </source>
</reference>
<comment type="caution">
    <text evidence="1">The sequence shown here is derived from an EMBL/GenBank/DDBJ whole genome shotgun (WGS) entry which is preliminary data.</text>
</comment>
<proteinExistence type="predicted"/>
<accession>A0A9D1F9H7</accession>
<organism evidence="1 2">
    <name type="scientific">Candidatus Avoscillospira avistercoris</name>
    <dbReference type="NCBI Taxonomy" id="2840707"/>
    <lineage>
        <taxon>Bacteria</taxon>
        <taxon>Bacillati</taxon>
        <taxon>Bacillota</taxon>
        <taxon>Clostridia</taxon>
        <taxon>Eubacteriales</taxon>
        <taxon>Oscillospiraceae</taxon>
        <taxon>Oscillospiraceae incertae sedis</taxon>
        <taxon>Candidatus Avoscillospira</taxon>
    </lineage>
</organism>
<evidence type="ECO:0000313" key="2">
    <source>
        <dbReference type="Proteomes" id="UP000886741"/>
    </source>
</evidence>
<dbReference type="Proteomes" id="UP000886741">
    <property type="component" value="Unassembled WGS sequence"/>
</dbReference>
<dbReference type="EMBL" id="DVJJ01000080">
    <property type="protein sequence ID" value="HIS64803.1"/>
    <property type="molecule type" value="Genomic_DNA"/>
</dbReference>
<reference evidence="1" key="2">
    <citation type="journal article" date="2021" name="PeerJ">
        <title>Extensive microbial diversity within the chicken gut microbiome revealed by metagenomics and culture.</title>
        <authorList>
            <person name="Gilroy R."/>
            <person name="Ravi A."/>
            <person name="Getino M."/>
            <person name="Pursley I."/>
            <person name="Horton D.L."/>
            <person name="Alikhan N.F."/>
            <person name="Baker D."/>
            <person name="Gharbi K."/>
            <person name="Hall N."/>
            <person name="Watson M."/>
            <person name="Adriaenssens E.M."/>
            <person name="Foster-Nyarko E."/>
            <person name="Jarju S."/>
            <person name="Secka A."/>
            <person name="Antonio M."/>
            <person name="Oren A."/>
            <person name="Chaudhuri R.R."/>
            <person name="La Ragione R."/>
            <person name="Hildebrand F."/>
            <person name="Pallen M.J."/>
        </authorList>
    </citation>
    <scope>NUCLEOTIDE SEQUENCE</scope>
    <source>
        <strain evidence="1">ChiBcec16-1751</strain>
    </source>
</reference>
<evidence type="ECO:0000313" key="1">
    <source>
        <dbReference type="EMBL" id="HIS64803.1"/>
    </source>
</evidence>
<gene>
    <name evidence="1" type="ORF">IAA83_05460</name>
</gene>
<name>A0A9D1F9H7_9FIRM</name>
<sequence>MILPDTAVRNLPCKCKRCRQEFLITVVPVPETKVSSA</sequence>
<protein>
    <submittedName>
        <fullName evidence="1">Uncharacterized protein</fullName>
    </submittedName>
</protein>
<dbReference type="AlphaFoldDB" id="A0A9D1F9H7"/>